<organism evidence="1 2">
    <name type="scientific">Klebsiella michiganensis</name>
    <dbReference type="NCBI Taxonomy" id="1134687"/>
    <lineage>
        <taxon>Bacteria</taxon>
        <taxon>Pseudomonadati</taxon>
        <taxon>Pseudomonadota</taxon>
        <taxon>Gammaproteobacteria</taxon>
        <taxon>Enterobacterales</taxon>
        <taxon>Enterobacteriaceae</taxon>
        <taxon>Klebsiella/Raoultella group</taxon>
        <taxon>Klebsiella</taxon>
    </lineage>
</organism>
<dbReference type="Proteomes" id="UP000234661">
    <property type="component" value="Unassembled WGS sequence"/>
</dbReference>
<reference evidence="1 2" key="2">
    <citation type="submission" date="2018-01" db="EMBL/GenBank/DDBJ databases">
        <title>Genomic study of Klebsiella pneumoniae.</title>
        <authorList>
            <person name="Yang Y."/>
            <person name="Bicalho R."/>
        </authorList>
    </citation>
    <scope>NUCLEOTIDE SEQUENCE [LARGE SCALE GENOMIC DNA]</scope>
    <source>
        <strain evidence="1 2">A2</strain>
    </source>
</reference>
<dbReference type="Gene3D" id="3.40.50.300">
    <property type="entry name" value="P-loop containing nucleotide triphosphate hydrolases"/>
    <property type="match status" value="1"/>
</dbReference>
<comment type="caution">
    <text evidence="1">The sequence shown here is derived from an EMBL/GenBank/DDBJ whole genome shotgun (WGS) entry which is preliminary data.</text>
</comment>
<dbReference type="AlphaFoldDB" id="A0A2J4ZW26"/>
<protein>
    <submittedName>
        <fullName evidence="1">AAA family ATPase</fullName>
    </submittedName>
</protein>
<dbReference type="EMBL" id="PIET01000103">
    <property type="protein sequence ID" value="PLM67202.1"/>
    <property type="molecule type" value="Genomic_DNA"/>
</dbReference>
<accession>A0A2J4ZW26</accession>
<feature type="non-terminal residue" evidence="1">
    <location>
        <position position="1"/>
    </location>
</feature>
<gene>
    <name evidence="1" type="ORF">CWM85_06435</name>
</gene>
<sequence>DESVLPTILISNLTFDQLKDSIGERIVDRVTNGGRNRLAFNWESFRGNDGVSA</sequence>
<reference evidence="1 2" key="1">
    <citation type="submission" date="2017-11" db="EMBL/GenBank/DDBJ databases">
        <authorList>
            <person name="Han C.G."/>
        </authorList>
    </citation>
    <scope>NUCLEOTIDE SEQUENCE [LARGE SCALE GENOMIC DNA]</scope>
    <source>
        <strain evidence="1 2">A2</strain>
    </source>
</reference>
<dbReference type="InterPro" id="IPR027417">
    <property type="entry name" value="P-loop_NTPase"/>
</dbReference>
<name>A0A2J4ZW26_9ENTR</name>
<proteinExistence type="predicted"/>
<evidence type="ECO:0000313" key="1">
    <source>
        <dbReference type="EMBL" id="PLM67202.1"/>
    </source>
</evidence>
<evidence type="ECO:0000313" key="2">
    <source>
        <dbReference type="Proteomes" id="UP000234661"/>
    </source>
</evidence>